<keyword evidence="2" id="KW-1185">Reference proteome</keyword>
<dbReference type="GeneID" id="26260216"/>
<gene>
    <name evidence="1" type="ORF">COCVIDRAFT_96443</name>
</gene>
<sequence length="176" mass="19134">PNLVFVRAPYGDRLASAAWRRPKYCDRVAGGIYEPVLRTRCAKVASARGPRPPCCPFPPGGPCSLALPCTWARDHCRFATGCGPSWSSAGLGASISCVMRLLCSKLMVAWVLCKDMSLCSWTCSHSMCGSWLCPPRRPAASSLQCVSMTGKPCRHPLLTPPFESTRQARSGARNFR</sequence>
<evidence type="ECO:0000313" key="1">
    <source>
        <dbReference type="EMBL" id="EUN28206.1"/>
    </source>
</evidence>
<protein>
    <submittedName>
        <fullName evidence="1">Uncharacterized protein</fullName>
    </submittedName>
</protein>
<name>W7EJB6_BIPV3</name>
<dbReference type="HOGENOM" id="CLU_1528724_0_0_1"/>
<dbReference type="EMBL" id="KI968723">
    <property type="protein sequence ID" value="EUN28206.1"/>
    <property type="molecule type" value="Genomic_DNA"/>
</dbReference>
<dbReference type="RefSeq" id="XP_014557780.1">
    <property type="nucleotide sequence ID" value="XM_014702294.1"/>
</dbReference>
<dbReference type="Proteomes" id="UP000054337">
    <property type="component" value="Unassembled WGS sequence"/>
</dbReference>
<evidence type="ECO:0000313" key="2">
    <source>
        <dbReference type="Proteomes" id="UP000054337"/>
    </source>
</evidence>
<feature type="non-terminal residue" evidence="1">
    <location>
        <position position="1"/>
    </location>
</feature>
<proteinExistence type="predicted"/>
<accession>W7EJB6</accession>
<organism evidence="1 2">
    <name type="scientific">Bipolaris victoriae (strain FI3)</name>
    <name type="common">Victoria blight of oats agent</name>
    <name type="synonym">Cochliobolus victoriae</name>
    <dbReference type="NCBI Taxonomy" id="930091"/>
    <lineage>
        <taxon>Eukaryota</taxon>
        <taxon>Fungi</taxon>
        <taxon>Dikarya</taxon>
        <taxon>Ascomycota</taxon>
        <taxon>Pezizomycotina</taxon>
        <taxon>Dothideomycetes</taxon>
        <taxon>Pleosporomycetidae</taxon>
        <taxon>Pleosporales</taxon>
        <taxon>Pleosporineae</taxon>
        <taxon>Pleosporaceae</taxon>
        <taxon>Bipolaris</taxon>
    </lineage>
</organism>
<reference evidence="1 2" key="1">
    <citation type="journal article" date="2013" name="PLoS Genet.">
        <title>Comparative genome structure, secondary metabolite, and effector coding capacity across Cochliobolus pathogens.</title>
        <authorList>
            <person name="Condon B.J."/>
            <person name="Leng Y."/>
            <person name="Wu D."/>
            <person name="Bushley K.E."/>
            <person name="Ohm R.A."/>
            <person name="Otillar R."/>
            <person name="Martin J."/>
            <person name="Schackwitz W."/>
            <person name="Grimwood J."/>
            <person name="MohdZainudin N."/>
            <person name="Xue C."/>
            <person name="Wang R."/>
            <person name="Manning V.A."/>
            <person name="Dhillon B."/>
            <person name="Tu Z.J."/>
            <person name="Steffenson B.J."/>
            <person name="Salamov A."/>
            <person name="Sun H."/>
            <person name="Lowry S."/>
            <person name="LaButti K."/>
            <person name="Han J."/>
            <person name="Copeland A."/>
            <person name="Lindquist E."/>
            <person name="Barry K."/>
            <person name="Schmutz J."/>
            <person name="Baker S.E."/>
            <person name="Ciuffetti L.M."/>
            <person name="Grigoriev I.V."/>
            <person name="Zhong S."/>
            <person name="Turgeon B.G."/>
        </authorList>
    </citation>
    <scope>NUCLEOTIDE SEQUENCE [LARGE SCALE GENOMIC DNA]</scope>
    <source>
        <strain evidence="1 2">FI3</strain>
    </source>
</reference>
<dbReference type="AlphaFoldDB" id="W7EJB6"/>